<dbReference type="EMBL" id="JADCSA010001431">
    <property type="protein sequence ID" value="MBE7326259.1"/>
    <property type="molecule type" value="Genomic_DNA"/>
</dbReference>
<dbReference type="EMBL" id="JADCSA010000005">
    <property type="protein sequence ID" value="MBE7324486.1"/>
    <property type="molecule type" value="Genomic_DNA"/>
</dbReference>
<feature type="non-terminal residue" evidence="2">
    <location>
        <position position="1"/>
    </location>
</feature>
<evidence type="ECO:0000313" key="3">
    <source>
        <dbReference type="Proteomes" id="UP000756387"/>
    </source>
</evidence>
<sequence length="44" mass="4665">TKFAPTAIIAEILGYSPATIEKHAIGSAANYATYIQARLDADRA</sequence>
<name>A0ABR9RXG5_9ACTN</name>
<proteinExistence type="predicted"/>
<keyword evidence="3" id="KW-1185">Reference proteome</keyword>
<accession>A0ABR9RXG5</accession>
<protein>
    <submittedName>
        <fullName evidence="2">Fis family transcriptional regulator</fullName>
    </submittedName>
</protein>
<organism evidence="2 3">
    <name type="scientific">Nocardioides malaquae</name>
    <dbReference type="NCBI Taxonomy" id="2773426"/>
    <lineage>
        <taxon>Bacteria</taxon>
        <taxon>Bacillati</taxon>
        <taxon>Actinomycetota</taxon>
        <taxon>Actinomycetes</taxon>
        <taxon>Propionibacteriales</taxon>
        <taxon>Nocardioidaceae</taxon>
        <taxon>Nocardioides</taxon>
    </lineage>
</organism>
<gene>
    <name evidence="1" type="ORF">IEQ44_07455</name>
    <name evidence="2" type="ORF">IEQ44_16650</name>
</gene>
<dbReference type="Proteomes" id="UP000756387">
    <property type="component" value="Unassembled WGS sequence"/>
</dbReference>
<reference evidence="2 3" key="1">
    <citation type="submission" date="2020-10" db="EMBL/GenBank/DDBJ databases">
        <title>Nocardioides sp. isolated from sludge.</title>
        <authorList>
            <person name="Zhang X."/>
        </authorList>
    </citation>
    <scope>NUCLEOTIDE SEQUENCE [LARGE SCALE GENOMIC DNA]</scope>
    <source>
        <strain evidence="2 3">Y6</strain>
    </source>
</reference>
<comment type="caution">
    <text evidence="2">The sequence shown here is derived from an EMBL/GenBank/DDBJ whole genome shotgun (WGS) entry which is preliminary data.</text>
</comment>
<evidence type="ECO:0000313" key="1">
    <source>
        <dbReference type="EMBL" id="MBE7324486.1"/>
    </source>
</evidence>
<evidence type="ECO:0000313" key="2">
    <source>
        <dbReference type="EMBL" id="MBE7326259.1"/>
    </source>
</evidence>